<evidence type="ECO:0000313" key="3">
    <source>
        <dbReference type="EMBL" id="OLQ11195.1"/>
    </source>
</evidence>
<accession>A0A1Q9EUV5</accession>
<protein>
    <submittedName>
        <fullName evidence="3">Uncharacterized protein</fullName>
    </submittedName>
</protein>
<dbReference type="EMBL" id="LSRX01000063">
    <property type="protein sequence ID" value="OLQ11195.1"/>
    <property type="molecule type" value="Genomic_DNA"/>
</dbReference>
<feature type="coiled-coil region" evidence="1">
    <location>
        <begin position="178"/>
        <end position="233"/>
    </location>
</feature>
<sequence length="588" mass="64306">MENPLCPPPSAASAFSQAGMHQTQKERPPVGQPARLEAPLAELRLLKWRKMKSRGCLVGVRVRILNNEDASAALSFTGTYISGKALTTEMACFAAFLVLVITSRFARCRSSYQYATLTVEELLNLKSELVAAQDAWQAAGAQQHEAEASIAQLKDELSWMKASLEQVQEYRNHDQASMVELKQELVTMKVASQSLQRELEDGAGCRAALAALRDQREQELLSLRSELVAAQNAWQASVAQLKDELSWMKASFGRLVECREQDQAFLRLYEERFKQVDASSSEATTTVEQLEQELLVLKSELMTARQASGDDADIVELKQELAAVKASLERAQESCDEHQVVSGNLQRQLEDAAGSRSALAAALVQCEQELLSLKSEHAAVQDAWQASTAQLMEELSWMKASLEQLQGCGEQDQACASAAQMLAEETPVVAATAPRDQDTNLGLPASSNEGSASMSAPSETPLPTLLMGGSHTDGKSRRPSQTLKECNQRGRLCCTLQAHAGSLWSQEFGPHSRSFGLSGEAKALLRESNRQAEDHAEQSTGLAKELLAKYRSEFGHNPKDGAQLRSFAERHGRQLPFKAAARAVYSAK</sequence>
<dbReference type="OrthoDB" id="433342at2759"/>
<reference evidence="3 4" key="1">
    <citation type="submission" date="2016-02" db="EMBL/GenBank/DDBJ databases">
        <title>Genome analysis of coral dinoflagellate symbionts highlights evolutionary adaptations to a symbiotic lifestyle.</title>
        <authorList>
            <person name="Aranda M."/>
            <person name="Li Y."/>
            <person name="Liew Y.J."/>
            <person name="Baumgarten S."/>
            <person name="Simakov O."/>
            <person name="Wilson M."/>
            <person name="Piel J."/>
            <person name="Ashoor H."/>
            <person name="Bougouffa S."/>
            <person name="Bajic V.B."/>
            <person name="Ryu T."/>
            <person name="Ravasi T."/>
            <person name="Bayer T."/>
            <person name="Micklem G."/>
            <person name="Kim H."/>
            <person name="Bhak J."/>
            <person name="Lajeunesse T.C."/>
            <person name="Voolstra C.R."/>
        </authorList>
    </citation>
    <scope>NUCLEOTIDE SEQUENCE [LARGE SCALE GENOMIC DNA]</scope>
    <source>
        <strain evidence="3 4">CCMP2467</strain>
    </source>
</reference>
<feature type="compositionally biased region" description="Polar residues" evidence="2">
    <location>
        <begin position="445"/>
        <end position="458"/>
    </location>
</feature>
<name>A0A1Q9EUV5_SYMMI</name>
<gene>
    <name evidence="3" type="ORF">AK812_SmicGene4998</name>
</gene>
<feature type="region of interest" description="Disordered" evidence="2">
    <location>
        <begin position="1"/>
        <end position="33"/>
    </location>
</feature>
<organism evidence="3 4">
    <name type="scientific">Symbiodinium microadriaticum</name>
    <name type="common">Dinoflagellate</name>
    <name type="synonym">Zooxanthella microadriatica</name>
    <dbReference type="NCBI Taxonomy" id="2951"/>
    <lineage>
        <taxon>Eukaryota</taxon>
        <taxon>Sar</taxon>
        <taxon>Alveolata</taxon>
        <taxon>Dinophyceae</taxon>
        <taxon>Suessiales</taxon>
        <taxon>Symbiodiniaceae</taxon>
        <taxon>Symbiodinium</taxon>
    </lineage>
</organism>
<feature type="coiled-coil region" evidence="1">
    <location>
        <begin position="280"/>
        <end position="334"/>
    </location>
</feature>
<keyword evidence="1" id="KW-0175">Coiled coil</keyword>
<dbReference type="Proteomes" id="UP000186817">
    <property type="component" value="Unassembled WGS sequence"/>
</dbReference>
<evidence type="ECO:0000313" key="4">
    <source>
        <dbReference type="Proteomes" id="UP000186817"/>
    </source>
</evidence>
<evidence type="ECO:0000256" key="2">
    <source>
        <dbReference type="SAM" id="MobiDB-lite"/>
    </source>
</evidence>
<proteinExistence type="predicted"/>
<comment type="caution">
    <text evidence="3">The sequence shown here is derived from an EMBL/GenBank/DDBJ whole genome shotgun (WGS) entry which is preliminary data.</text>
</comment>
<feature type="region of interest" description="Disordered" evidence="2">
    <location>
        <begin position="432"/>
        <end position="481"/>
    </location>
</feature>
<dbReference type="AlphaFoldDB" id="A0A1Q9EUV5"/>
<feature type="compositionally biased region" description="Pro residues" evidence="2">
    <location>
        <begin position="1"/>
        <end position="10"/>
    </location>
</feature>
<keyword evidence="4" id="KW-1185">Reference proteome</keyword>
<evidence type="ECO:0000256" key="1">
    <source>
        <dbReference type="SAM" id="Coils"/>
    </source>
</evidence>